<comment type="caution">
    <text evidence="3">The sequence shown here is derived from an EMBL/GenBank/DDBJ whole genome shotgun (WGS) entry which is preliminary data.</text>
</comment>
<name>A0A423WFF5_CYTCH</name>
<dbReference type="EMBL" id="LJZO01000005">
    <property type="protein sequence ID" value="ROW02164.1"/>
    <property type="molecule type" value="Genomic_DNA"/>
</dbReference>
<protein>
    <submittedName>
        <fullName evidence="3">Uncharacterized protein</fullName>
    </submittedName>
</protein>
<sequence length="597" mass="67842">MAERPPIVKHVYNGMSKSAQGVVKGRVNNHLKYLRQNYQDVPDKKQHLHYEEGCTDVRPKAWNENRSGPWIAKWECQWDFRACAISYCEDTIADVHHLFEGIQQACLNMVVVEHPTRKALELFNACMHEMGMALGLTTNLVRWRRALWWKNMDVRSLEHWRAKVDKKMRHHLRTIAGHQRRNVLPLVDENEALPQPPEWFENAQQEDRFDTGGQRANLKVKFLVEDVVRVACGQMGQFARDCHSGTGLVQASRGGLNNRGGTMQRGRGGPVAFRSRQPAAAASQPDEHDAGAVAQYAVQDGYLLDVTQSPESDPASVTSAPPINWPRLYREDHIIEQERDFFQYYKEKGWATTTPVNQLDARPRFRARAYSPRAQHDGETYFDSMPVRSGGFGADEYDEDYSVYTGTMAVLPAINAERKQDLDKAREALRKAEQEAEGTDKDRKVKDLRKQIRHLEAPLDIMANNAPRDTMHKFKPIIERMESVGAFGQEIVVEDGKIVTINRKWKEGDTWSPKPKNPDNEVLSDNEATPTFHGFSLATASCNGPIKFVSDQGNSRNTFEVDFQPSSHSAAFEGDLVNVEALRQILEENQIDPINLL</sequence>
<dbReference type="Proteomes" id="UP000284375">
    <property type="component" value="Unassembled WGS sequence"/>
</dbReference>
<keyword evidence="1" id="KW-0175">Coiled coil</keyword>
<evidence type="ECO:0000256" key="2">
    <source>
        <dbReference type="SAM" id="MobiDB-lite"/>
    </source>
</evidence>
<organism evidence="3 4">
    <name type="scientific">Cytospora chrysosperma</name>
    <name type="common">Cytospora canker fungus</name>
    <name type="synonym">Sphaeria chrysosperma</name>
    <dbReference type="NCBI Taxonomy" id="252740"/>
    <lineage>
        <taxon>Eukaryota</taxon>
        <taxon>Fungi</taxon>
        <taxon>Dikarya</taxon>
        <taxon>Ascomycota</taxon>
        <taxon>Pezizomycotina</taxon>
        <taxon>Sordariomycetes</taxon>
        <taxon>Sordariomycetidae</taxon>
        <taxon>Diaporthales</taxon>
        <taxon>Cytosporaceae</taxon>
        <taxon>Cytospora</taxon>
    </lineage>
</organism>
<evidence type="ECO:0000256" key="1">
    <source>
        <dbReference type="SAM" id="Coils"/>
    </source>
</evidence>
<evidence type="ECO:0000313" key="4">
    <source>
        <dbReference type="Proteomes" id="UP000284375"/>
    </source>
</evidence>
<accession>A0A423WFF5</accession>
<evidence type="ECO:0000313" key="3">
    <source>
        <dbReference type="EMBL" id="ROW02164.1"/>
    </source>
</evidence>
<feature type="coiled-coil region" evidence="1">
    <location>
        <begin position="415"/>
        <end position="442"/>
    </location>
</feature>
<keyword evidence="4" id="KW-1185">Reference proteome</keyword>
<feature type="region of interest" description="Disordered" evidence="2">
    <location>
        <begin position="253"/>
        <end position="289"/>
    </location>
</feature>
<reference evidence="3 4" key="1">
    <citation type="submission" date="2015-09" db="EMBL/GenBank/DDBJ databases">
        <title>Host preference determinants of Valsa canker pathogens revealed by comparative genomics.</title>
        <authorList>
            <person name="Yin Z."/>
            <person name="Huang L."/>
        </authorList>
    </citation>
    <scope>NUCLEOTIDE SEQUENCE [LARGE SCALE GENOMIC DNA]</scope>
    <source>
        <strain evidence="3 4">YSFL</strain>
    </source>
</reference>
<proteinExistence type="predicted"/>
<dbReference type="OrthoDB" id="5262189at2759"/>
<dbReference type="AlphaFoldDB" id="A0A423WFF5"/>
<gene>
    <name evidence="3" type="ORF">VSDG_02349</name>
</gene>